<dbReference type="EMBL" id="PDSK01000072">
    <property type="protein sequence ID" value="PIE34877.1"/>
    <property type="molecule type" value="Genomic_DNA"/>
</dbReference>
<evidence type="ECO:0000313" key="3">
    <source>
        <dbReference type="Proteomes" id="UP000230821"/>
    </source>
</evidence>
<organism evidence="2 3">
    <name type="scientific">candidate division KSB3 bacterium</name>
    <dbReference type="NCBI Taxonomy" id="2044937"/>
    <lineage>
        <taxon>Bacteria</taxon>
        <taxon>candidate division KSB3</taxon>
    </lineage>
</organism>
<proteinExistence type="predicted"/>
<evidence type="ECO:0000313" key="2">
    <source>
        <dbReference type="EMBL" id="PIE34877.1"/>
    </source>
</evidence>
<dbReference type="Proteomes" id="UP000230821">
    <property type="component" value="Unassembled WGS sequence"/>
</dbReference>
<reference evidence="2 3" key="1">
    <citation type="submission" date="2017-10" db="EMBL/GenBank/DDBJ databases">
        <title>Novel microbial diversity and functional potential in the marine mammal oral microbiome.</title>
        <authorList>
            <person name="Dudek N.K."/>
            <person name="Sun C.L."/>
            <person name="Burstein D."/>
            <person name="Kantor R.S."/>
            <person name="Aliaga Goltsman D.S."/>
            <person name="Bik E.M."/>
            <person name="Thomas B.C."/>
            <person name="Banfield J.F."/>
            <person name="Relman D.A."/>
        </authorList>
    </citation>
    <scope>NUCLEOTIDE SEQUENCE [LARGE SCALE GENOMIC DNA]</scope>
    <source>
        <strain evidence="2">DOLJORAL78_47_16</strain>
    </source>
</reference>
<keyword evidence="1" id="KW-1133">Transmembrane helix</keyword>
<feature type="transmembrane region" description="Helical" evidence="1">
    <location>
        <begin position="12"/>
        <end position="31"/>
    </location>
</feature>
<name>A0A2G6KGT8_9BACT</name>
<accession>A0A2G6KGT8</accession>
<gene>
    <name evidence="2" type="ORF">CSA56_06365</name>
</gene>
<dbReference type="AlphaFoldDB" id="A0A2G6KGT8"/>
<evidence type="ECO:0000256" key="1">
    <source>
        <dbReference type="SAM" id="Phobius"/>
    </source>
</evidence>
<keyword evidence="1" id="KW-0472">Membrane</keyword>
<protein>
    <submittedName>
        <fullName evidence="2">Uncharacterized protein</fullName>
    </submittedName>
</protein>
<keyword evidence="1" id="KW-0812">Transmembrane</keyword>
<sequence length="98" mass="11182">MKIKLDLTRGKLRHGSPSGIVTVSIALTLLLKIFNKRNTEKYLLSCQGKILTKPEILWLTFALGAYVFYKSEDIFNRIQKSIREAASFCLCPLSKAYR</sequence>
<comment type="caution">
    <text evidence="2">The sequence shown here is derived from an EMBL/GenBank/DDBJ whole genome shotgun (WGS) entry which is preliminary data.</text>
</comment>